<sequence>MIRNILSVRSEILVVALGRNVEVDMDTVNNVPSEGNLSTEKRKVEDDVESAEKRKRKKNKCPTPRPACSWVHFSREFIKEYSASHPESCGLKAATKAASDVWKSMRVEEKAKYTKQSRELWDSYLSTAPARIPKPRKQTKLVTRCSPGRLFNVLQRLSPEQNAAVKSMGFGSLLGLRCRTLRRSLCLWLLERFNTAGCSLEICGVCIPLSPRDVEIVLGLAASGKDVINSGPDDLIVDLRRSYNATNHGISVRLLEERLTAPEAGEDFKRSFVLYALGTLLSPTARLDVSPSFLHFLTNMDAVHQYNWGKFLLDRLVREVSRFHQGKQRAVGGCLLFLQLFYYESISVEGSHSSNSSVVPCLSSWGEEEISEREKRQRELGGYGFGEVICKDRCTGLEFSESRGQLDGSSEGKISSGVNHDSVFEQQANQTNVPSLLTSNDVLCGNMEVGTESASTLCQNKEYDCNGTLNCVDDVIPEETCIFSPHACPLLDCNFTGSSEQLSLHFSSKHWDCGRRFRYNIPLSVSLGVNEQFLVLQAEEDGVLFLLGKGIESLGNTVIVTCIGPSSSQDRFLYDVVASRGVSSLRLKSLTECFPGRVEGLPPVDFLLIPFPFLGPSGQLDLEDNRTVDIDMVPVSTHKDFVLSLHKTLYKWRRIEEKGVYSVNIKTEHQLVIVSGPVDSATLIKKLVKSGKRAELWSLRTKNKRNQEQLNANQLQFLANDFSDLKNQSLYPASFDNETGNTRSCGDFLNQNVELKAMNVGRGQDLMAATRMGNFYMDGDNFAGSGRSGDDFAYMMGHADYQDSGTGFAGLGGHEFNGIQTYEQTYRPSMIMSNKQQRYHHNHPATEMHNIYMQEQHTGNNMMTNDNFRYQPYMIDHASSTYPPNTDYHLFHAMPYPCN</sequence>
<accession>A0ACC4CG67</accession>
<dbReference type="EMBL" id="RCHU02000004">
    <property type="protein sequence ID" value="KAL3596831.1"/>
    <property type="molecule type" value="Genomic_DNA"/>
</dbReference>
<name>A0ACC4CG67_POPAL</name>
<protein>
    <submittedName>
        <fullName evidence="1">Uncharacterized protein</fullName>
    </submittedName>
</protein>
<organism evidence="1 2">
    <name type="scientific">Populus alba</name>
    <name type="common">White poplar</name>
    <dbReference type="NCBI Taxonomy" id="43335"/>
    <lineage>
        <taxon>Eukaryota</taxon>
        <taxon>Viridiplantae</taxon>
        <taxon>Streptophyta</taxon>
        <taxon>Embryophyta</taxon>
        <taxon>Tracheophyta</taxon>
        <taxon>Spermatophyta</taxon>
        <taxon>Magnoliopsida</taxon>
        <taxon>eudicotyledons</taxon>
        <taxon>Gunneridae</taxon>
        <taxon>Pentapetalae</taxon>
        <taxon>rosids</taxon>
        <taxon>fabids</taxon>
        <taxon>Malpighiales</taxon>
        <taxon>Salicaceae</taxon>
        <taxon>Saliceae</taxon>
        <taxon>Populus</taxon>
    </lineage>
</organism>
<evidence type="ECO:0000313" key="2">
    <source>
        <dbReference type="Proteomes" id="UP000309997"/>
    </source>
</evidence>
<gene>
    <name evidence="1" type="ORF">D5086_008468</name>
</gene>
<comment type="caution">
    <text evidence="1">The sequence shown here is derived from an EMBL/GenBank/DDBJ whole genome shotgun (WGS) entry which is preliminary data.</text>
</comment>
<evidence type="ECO:0000313" key="1">
    <source>
        <dbReference type="EMBL" id="KAL3596831.1"/>
    </source>
</evidence>
<proteinExistence type="predicted"/>
<dbReference type="Proteomes" id="UP000309997">
    <property type="component" value="Unassembled WGS sequence"/>
</dbReference>
<reference evidence="1 2" key="1">
    <citation type="journal article" date="2024" name="Plant Biotechnol. J.">
        <title>Genome and CRISPR/Cas9 system of a widespread forest tree (Populus alba) in the world.</title>
        <authorList>
            <person name="Liu Y.J."/>
            <person name="Jiang P.F."/>
            <person name="Han X.M."/>
            <person name="Li X.Y."/>
            <person name="Wang H.M."/>
            <person name="Wang Y.J."/>
            <person name="Wang X.X."/>
            <person name="Zeng Q.Y."/>
        </authorList>
    </citation>
    <scope>NUCLEOTIDE SEQUENCE [LARGE SCALE GENOMIC DNA]</scope>
    <source>
        <strain evidence="2">cv. PAL-ZL1</strain>
    </source>
</reference>
<keyword evidence="2" id="KW-1185">Reference proteome</keyword>